<protein>
    <submittedName>
        <fullName evidence="2">DUF4389 domain-containing protein</fullName>
    </submittedName>
</protein>
<keyword evidence="3" id="KW-1185">Reference proteome</keyword>
<keyword evidence="1" id="KW-0472">Membrane</keyword>
<name>A0ABY7K2U0_9ACTN</name>
<proteinExistence type="predicted"/>
<dbReference type="RefSeq" id="WP_269444221.1">
    <property type="nucleotide sequence ID" value="NZ_CP097463.1"/>
</dbReference>
<dbReference type="EMBL" id="CP097463">
    <property type="protein sequence ID" value="WAX57674.1"/>
    <property type="molecule type" value="Genomic_DNA"/>
</dbReference>
<keyword evidence="1" id="KW-0812">Transmembrane</keyword>
<feature type="transmembrane region" description="Helical" evidence="1">
    <location>
        <begin position="31"/>
        <end position="61"/>
    </location>
</feature>
<sequence length="218" mass="24757">MEPKRAVHPYPVRLQARLDPQLSRWLWLVKWLLIIPHLIVLVFLWIAAFVLTVIAGFAILFTGRYPRSIFGFNVGVLRWGWRVSYYTLNGFGTDRYPPFSLHPDPDYPADLDVEYPQRLSRGLVLVKWWLLAIPQYLVVAIFSGGWGGGHVGLIAVLAFIAVVTLAFTGSYPRSLFDLIMGLNRWCYRVAAYAALMTDEYPPFRLDTGGAEPARLTAD</sequence>
<dbReference type="InterPro" id="IPR025498">
    <property type="entry name" value="DUF4389"/>
</dbReference>
<accession>A0ABY7K2U0</accession>
<keyword evidence="1" id="KW-1133">Transmembrane helix</keyword>
<dbReference type="Proteomes" id="UP001164693">
    <property type="component" value="Chromosome"/>
</dbReference>
<evidence type="ECO:0000313" key="3">
    <source>
        <dbReference type="Proteomes" id="UP001164693"/>
    </source>
</evidence>
<feature type="transmembrane region" description="Helical" evidence="1">
    <location>
        <begin position="152"/>
        <end position="171"/>
    </location>
</feature>
<dbReference type="Pfam" id="PF14333">
    <property type="entry name" value="DUF4389"/>
    <property type="match status" value="2"/>
</dbReference>
<evidence type="ECO:0000313" key="2">
    <source>
        <dbReference type="EMBL" id="WAX57674.1"/>
    </source>
</evidence>
<organism evidence="2 3">
    <name type="scientific">Jatrophihabitans cynanchi</name>
    <dbReference type="NCBI Taxonomy" id="2944128"/>
    <lineage>
        <taxon>Bacteria</taxon>
        <taxon>Bacillati</taxon>
        <taxon>Actinomycetota</taxon>
        <taxon>Actinomycetes</taxon>
        <taxon>Jatrophihabitantales</taxon>
        <taxon>Jatrophihabitantaceae</taxon>
        <taxon>Jatrophihabitans</taxon>
    </lineage>
</organism>
<evidence type="ECO:0000256" key="1">
    <source>
        <dbReference type="SAM" id="Phobius"/>
    </source>
</evidence>
<reference evidence="2" key="1">
    <citation type="submission" date="2022-05" db="EMBL/GenBank/DDBJ databases">
        <title>Jatrophihabitans sp. SB3-54 whole genome sequence.</title>
        <authorList>
            <person name="Suh M.K."/>
            <person name="Eom M.K."/>
            <person name="Kim J.S."/>
            <person name="Kim H.S."/>
            <person name="Do H.E."/>
            <person name="Shin Y.K."/>
            <person name="Lee J.-S."/>
        </authorList>
    </citation>
    <scope>NUCLEOTIDE SEQUENCE</scope>
    <source>
        <strain evidence="2">SB3-54</strain>
    </source>
</reference>
<feature type="transmembrane region" description="Helical" evidence="1">
    <location>
        <begin position="128"/>
        <end position="146"/>
    </location>
</feature>
<gene>
    <name evidence="2" type="ORF">M6B22_02630</name>
</gene>